<dbReference type="PANTHER" id="PTHR45786">
    <property type="entry name" value="DNA BINDING PROTEIN-LIKE"/>
    <property type="match status" value="1"/>
</dbReference>
<reference evidence="1 2" key="1">
    <citation type="submission" date="2015-09" db="EMBL/GenBank/DDBJ databases">
        <title>Draft genome of the parasitic nematode Teladorsagia circumcincta isolate WARC Sus (inbred).</title>
        <authorList>
            <person name="Mitreva M."/>
        </authorList>
    </citation>
    <scope>NUCLEOTIDE SEQUENCE [LARGE SCALE GENOMIC DNA]</scope>
    <source>
        <strain evidence="1 2">S</strain>
    </source>
</reference>
<organism evidence="1 2">
    <name type="scientific">Teladorsagia circumcincta</name>
    <name type="common">Brown stomach worm</name>
    <name type="synonym">Ostertagia circumcincta</name>
    <dbReference type="NCBI Taxonomy" id="45464"/>
    <lineage>
        <taxon>Eukaryota</taxon>
        <taxon>Metazoa</taxon>
        <taxon>Ecdysozoa</taxon>
        <taxon>Nematoda</taxon>
        <taxon>Chromadorea</taxon>
        <taxon>Rhabditida</taxon>
        <taxon>Rhabditina</taxon>
        <taxon>Rhabditomorpha</taxon>
        <taxon>Strongyloidea</taxon>
        <taxon>Trichostrongylidae</taxon>
        <taxon>Teladorsagia</taxon>
    </lineage>
</organism>
<dbReference type="PANTHER" id="PTHR45786:SF74">
    <property type="entry name" value="ATP-DEPENDENT DNA HELICASE"/>
    <property type="match status" value="1"/>
</dbReference>
<proteinExistence type="predicted"/>
<evidence type="ECO:0000313" key="2">
    <source>
        <dbReference type="Proteomes" id="UP000230423"/>
    </source>
</evidence>
<name>A0A2G9UW29_TELCI</name>
<evidence type="ECO:0000313" key="1">
    <source>
        <dbReference type="EMBL" id="PIO74455.1"/>
    </source>
</evidence>
<dbReference type="AlphaFoldDB" id="A0A2G9UW29"/>
<protein>
    <recommendedName>
        <fullName evidence="3">Helitron helicase-like domain-containing protein</fullName>
    </recommendedName>
</protein>
<sequence length="201" mass="22558">MHDTETMPVATSECVNEKAGKKGVAVLQRGNERGLRRHQYNLPTVDEVAVVYVGEDNDVPPARSLVVHLRKDTGEQLQGISDIDKISDPLTYPLLFPTGEGGWEPSMSNDEGFRTSQREYHSYLLSVRNSFNPIFYGGKLFQQFAVDPYAKIEQNRLNFAKKRKKPSLVVVGKREYDLEGGLGGCTVFCLELGDTASEFYY</sequence>
<accession>A0A2G9UW29</accession>
<gene>
    <name evidence="1" type="ORF">TELCIR_03541</name>
</gene>
<dbReference type="Proteomes" id="UP000230423">
    <property type="component" value="Unassembled WGS sequence"/>
</dbReference>
<keyword evidence="2" id="KW-1185">Reference proteome</keyword>
<evidence type="ECO:0008006" key="3">
    <source>
        <dbReference type="Google" id="ProtNLM"/>
    </source>
</evidence>
<dbReference type="EMBL" id="KZ345277">
    <property type="protein sequence ID" value="PIO74455.1"/>
    <property type="molecule type" value="Genomic_DNA"/>
</dbReference>
<dbReference type="OrthoDB" id="10039910at2759"/>